<organism evidence="2 3">
    <name type="scientific">Crepidotus variabilis</name>
    <dbReference type="NCBI Taxonomy" id="179855"/>
    <lineage>
        <taxon>Eukaryota</taxon>
        <taxon>Fungi</taxon>
        <taxon>Dikarya</taxon>
        <taxon>Basidiomycota</taxon>
        <taxon>Agaricomycotina</taxon>
        <taxon>Agaricomycetes</taxon>
        <taxon>Agaricomycetidae</taxon>
        <taxon>Agaricales</taxon>
        <taxon>Agaricineae</taxon>
        <taxon>Crepidotaceae</taxon>
        <taxon>Crepidotus</taxon>
    </lineage>
</organism>
<evidence type="ECO:0000256" key="1">
    <source>
        <dbReference type="SAM" id="MobiDB-lite"/>
    </source>
</evidence>
<dbReference type="EMBL" id="MU157824">
    <property type="protein sequence ID" value="KAF9535858.1"/>
    <property type="molecule type" value="Genomic_DNA"/>
</dbReference>
<dbReference type="Proteomes" id="UP000807306">
    <property type="component" value="Unassembled WGS sequence"/>
</dbReference>
<keyword evidence="3" id="KW-1185">Reference proteome</keyword>
<sequence length="760" mass="81598">MSSSSPISPPTSSFTPRKEFLRDQQGVRNSFALLAISGPNCVRLYSFTPQTVQILRRVLEQYAPITSIREDAVQNLCEFALDKKPWANPKSVPSEKLLVDIIAAIYQSGYTFLSSIDYGREADDRLALAFSRPDAAAHPPSRSASPLPVSSLHARNDSSHSTLSGGGRPPARRVPFAISFSSVTMMRVIAPPLHLTPAILQACRGSWPRGVVSEKKVYQNSYEFKLKGYGLFQQDTFATDSLNHILSLLASLDAHSFSLLTSVSLTPSHSRVKDLWIFTGPATEDTLAELNSQSLLDINPITRLSLNQSHDTHGSHKRQATEPAPAAAHSPIMTGHGRSASESPHRSPASSTPSNVLRKGAPRAQIPVSVRGSEILDDVEAAPLRTYLPSVVASDVDNMTGVGSGQSPAIFYETSPLDIAGAQVAQAQAAQHSRYTTPPAPVYLPHTSPTITQQSTPTHHQTSLSSPSTRTKTPTPPVPSTPSPPASPANSQPGTPVAELNPSSPLLGASAFRDSAFSSATEFSREISIKWTGPLTDDLNPDKLDPPKPKQPSRLSSSPMIPGGWQPTPISEKANIDLDAPSEGTPIHENDKRIEAPAIVKPEFELRRSEAALVGVIKSTSPSPAQLTPQLNEGAAGGGTGWVLVNVDTPKANMLGEAKPLPTSHPSESSTDSSNTALAATVPHHPTPEAKAIAIVDAMEAKNKKSSTKKDESSMKRFFSISRKNSSLLSTIQRSTLRDRLRRIGTPEAPRREDKRRSID</sequence>
<feature type="compositionally biased region" description="Low complexity" evidence="1">
    <location>
        <begin position="445"/>
        <end position="473"/>
    </location>
</feature>
<dbReference type="AlphaFoldDB" id="A0A9P6EVP5"/>
<feature type="region of interest" description="Disordered" evidence="1">
    <location>
        <begin position="430"/>
        <end position="505"/>
    </location>
</feature>
<dbReference type="PANTHER" id="PTHR38696">
    <property type="entry name" value="MEDIATOR OF RNA POLYMERASE II TRANSCRIPTION SUBUNIT 13"/>
    <property type="match status" value="1"/>
</dbReference>
<feature type="region of interest" description="Disordered" evidence="1">
    <location>
        <begin position="532"/>
        <end position="572"/>
    </location>
</feature>
<feature type="region of interest" description="Disordered" evidence="1">
    <location>
        <begin position="306"/>
        <end position="365"/>
    </location>
</feature>
<feature type="compositionally biased region" description="Basic and acidic residues" evidence="1">
    <location>
        <begin position="699"/>
        <end position="715"/>
    </location>
</feature>
<feature type="compositionally biased region" description="Basic and acidic residues" evidence="1">
    <location>
        <begin position="749"/>
        <end position="760"/>
    </location>
</feature>
<feature type="compositionally biased region" description="Pro residues" evidence="1">
    <location>
        <begin position="474"/>
        <end position="487"/>
    </location>
</feature>
<accession>A0A9P6EVP5</accession>
<feature type="compositionally biased region" description="Low complexity" evidence="1">
    <location>
        <begin position="664"/>
        <end position="676"/>
    </location>
</feature>
<proteinExistence type="predicted"/>
<feature type="compositionally biased region" description="Low complexity" evidence="1">
    <location>
        <begin position="133"/>
        <end position="146"/>
    </location>
</feature>
<evidence type="ECO:0000313" key="2">
    <source>
        <dbReference type="EMBL" id="KAF9535858.1"/>
    </source>
</evidence>
<comment type="caution">
    <text evidence="2">The sequence shown here is derived from an EMBL/GenBank/DDBJ whole genome shotgun (WGS) entry which is preliminary data.</text>
</comment>
<reference evidence="2" key="1">
    <citation type="submission" date="2020-11" db="EMBL/GenBank/DDBJ databases">
        <authorList>
            <consortium name="DOE Joint Genome Institute"/>
            <person name="Ahrendt S."/>
            <person name="Riley R."/>
            <person name="Andreopoulos W."/>
            <person name="Labutti K."/>
            <person name="Pangilinan J."/>
            <person name="Ruiz-Duenas F.J."/>
            <person name="Barrasa J.M."/>
            <person name="Sanchez-Garcia M."/>
            <person name="Camarero S."/>
            <person name="Miyauchi S."/>
            <person name="Serrano A."/>
            <person name="Linde D."/>
            <person name="Babiker R."/>
            <person name="Drula E."/>
            <person name="Ayuso-Fernandez I."/>
            <person name="Pacheco R."/>
            <person name="Padilla G."/>
            <person name="Ferreira P."/>
            <person name="Barriuso J."/>
            <person name="Kellner H."/>
            <person name="Castanera R."/>
            <person name="Alfaro M."/>
            <person name="Ramirez L."/>
            <person name="Pisabarro A.G."/>
            <person name="Kuo A."/>
            <person name="Tritt A."/>
            <person name="Lipzen A."/>
            <person name="He G."/>
            <person name="Yan M."/>
            <person name="Ng V."/>
            <person name="Cullen D."/>
            <person name="Martin F."/>
            <person name="Rosso M.-N."/>
            <person name="Henrissat B."/>
            <person name="Hibbett D."/>
            <person name="Martinez A.T."/>
            <person name="Grigoriev I.V."/>
        </authorList>
    </citation>
    <scope>NUCLEOTIDE SEQUENCE</scope>
    <source>
        <strain evidence="2">CBS 506.95</strain>
    </source>
</reference>
<protein>
    <submittedName>
        <fullName evidence="2">Uncharacterized protein</fullName>
    </submittedName>
</protein>
<evidence type="ECO:0000313" key="3">
    <source>
        <dbReference type="Proteomes" id="UP000807306"/>
    </source>
</evidence>
<dbReference type="OrthoDB" id="3358646at2759"/>
<feature type="region of interest" description="Disordered" evidence="1">
    <location>
        <begin position="133"/>
        <end position="170"/>
    </location>
</feature>
<feature type="compositionally biased region" description="Polar residues" evidence="1">
    <location>
        <begin position="722"/>
        <end position="735"/>
    </location>
</feature>
<name>A0A9P6EVP5_9AGAR</name>
<gene>
    <name evidence="2" type="ORF">CPB83DRAFT_865982</name>
</gene>
<dbReference type="PANTHER" id="PTHR38696:SF1">
    <property type="entry name" value="MEDIATOR OF RNA POLYMERASE II TRANSCRIPTION SUBUNIT 13"/>
    <property type="match status" value="1"/>
</dbReference>
<feature type="region of interest" description="Disordered" evidence="1">
    <location>
        <begin position="655"/>
        <end position="760"/>
    </location>
</feature>